<dbReference type="HOGENOM" id="CLU_3116908_0_0_11"/>
<keyword evidence="2" id="KW-1185">Reference proteome</keyword>
<protein>
    <submittedName>
        <fullName evidence="1">Uncharacterized protein</fullName>
    </submittedName>
</protein>
<sequence>MFAVLHPTLQQHPFVVSALQYNHEPLDPLELTQWSDTSGGIANTDRSRAL</sequence>
<dbReference type="AlphaFoldDB" id="F8DXS1"/>
<organism evidence="1 2">
    <name type="scientific">Corynebacterium resistens (strain DSM 45100 / JCM 12819 / GTC 2026 / SICGH 158)</name>
    <dbReference type="NCBI Taxonomy" id="662755"/>
    <lineage>
        <taxon>Bacteria</taxon>
        <taxon>Bacillati</taxon>
        <taxon>Actinomycetota</taxon>
        <taxon>Actinomycetes</taxon>
        <taxon>Mycobacteriales</taxon>
        <taxon>Corynebacteriaceae</taxon>
        <taxon>Corynebacterium</taxon>
    </lineage>
</organism>
<gene>
    <name evidence="1" type="ordered locus">CRES_2055</name>
</gene>
<evidence type="ECO:0000313" key="2">
    <source>
        <dbReference type="Proteomes" id="UP000000492"/>
    </source>
</evidence>
<proteinExistence type="predicted"/>
<evidence type="ECO:0000313" key="1">
    <source>
        <dbReference type="EMBL" id="AEI10408.1"/>
    </source>
</evidence>
<dbReference type="EMBL" id="CP002857">
    <property type="protein sequence ID" value="AEI10408.1"/>
    <property type="molecule type" value="Genomic_DNA"/>
</dbReference>
<name>F8DXS1_CORRG</name>
<accession>F8DXS1</accession>
<dbReference type="STRING" id="662755.CRES_2055"/>
<reference evidence="1 2" key="1">
    <citation type="journal article" date="2012" name="BMC Genomics">
        <title>Complete genome sequence, lifestyle, and multi-drug resistance of the human pathogen Corynebacterium resistens DSM 45100 isolated from blood samples of a leukemia patient.</title>
        <authorList>
            <person name="Schroder J."/>
            <person name="Maus I."/>
            <person name="Meyer K."/>
            <person name="Wordemann S."/>
            <person name="Blom J."/>
            <person name="Jaenicke S."/>
            <person name="Schneider J."/>
            <person name="Trost E."/>
            <person name="Tauch A."/>
        </authorList>
    </citation>
    <scope>NUCLEOTIDE SEQUENCE [LARGE SCALE GENOMIC DNA]</scope>
    <source>
        <strain evidence="2">DSM 45100 / JCM 12819 / CCUG 50093 / GTC 2026 / SICGH 158</strain>
    </source>
</reference>
<dbReference type="Proteomes" id="UP000000492">
    <property type="component" value="Chromosome"/>
</dbReference>
<dbReference type="KEGG" id="crd:CRES_2055"/>